<reference evidence="2" key="1">
    <citation type="journal article" date="2014" name="Front. Microbiol.">
        <title>High frequency of phylogenetically diverse reductive dehalogenase-homologous genes in deep subseafloor sedimentary metagenomes.</title>
        <authorList>
            <person name="Kawai M."/>
            <person name="Futagami T."/>
            <person name="Toyoda A."/>
            <person name="Takaki Y."/>
            <person name="Nishi S."/>
            <person name="Hori S."/>
            <person name="Arai W."/>
            <person name="Tsubouchi T."/>
            <person name="Morono Y."/>
            <person name="Uchiyama I."/>
            <person name="Ito T."/>
            <person name="Fujiyama A."/>
            <person name="Inagaki F."/>
            <person name="Takami H."/>
        </authorList>
    </citation>
    <scope>NUCLEOTIDE SEQUENCE</scope>
    <source>
        <strain evidence="2">Expedition CK06-06</strain>
    </source>
</reference>
<organism evidence="2">
    <name type="scientific">marine sediment metagenome</name>
    <dbReference type="NCBI Taxonomy" id="412755"/>
    <lineage>
        <taxon>unclassified sequences</taxon>
        <taxon>metagenomes</taxon>
        <taxon>ecological metagenomes</taxon>
    </lineage>
</organism>
<gene>
    <name evidence="2" type="ORF">S03H2_21445</name>
</gene>
<dbReference type="InterPro" id="IPR007560">
    <property type="entry name" value="Restrct_endonuc_IV_Mrr"/>
</dbReference>
<dbReference type="GO" id="GO:0015666">
    <property type="term" value="F:restriction endodeoxyribonuclease activity"/>
    <property type="evidence" value="ECO:0007669"/>
    <property type="project" value="TreeGrafter"/>
</dbReference>
<dbReference type="InterPro" id="IPR011335">
    <property type="entry name" value="Restrct_endonuc-II-like"/>
</dbReference>
<dbReference type="GO" id="GO:0009307">
    <property type="term" value="P:DNA restriction-modification system"/>
    <property type="evidence" value="ECO:0007669"/>
    <property type="project" value="InterPro"/>
</dbReference>
<dbReference type="SUPFAM" id="SSF52980">
    <property type="entry name" value="Restriction endonuclease-like"/>
    <property type="match status" value="1"/>
</dbReference>
<protein>
    <recommendedName>
        <fullName evidence="1">Restriction endonuclease type IV Mrr domain-containing protein</fullName>
    </recommendedName>
</protein>
<dbReference type="PANTHER" id="PTHR30015">
    <property type="entry name" value="MRR RESTRICTION SYSTEM PROTEIN"/>
    <property type="match status" value="1"/>
</dbReference>
<sequence length="114" mass="12640">LKVFYSILLTKDGGKDICAASKNTLGSFLYIVQCKKYAPNRPVGVELVRELYGIVQVEKATAGIIATTSYFTKGAKALQNQLLYQISLKDYIGVQEWLKSIQSRDVSQDLMGQS</sequence>
<dbReference type="AlphaFoldDB" id="X1GSW2"/>
<name>X1GSW2_9ZZZZ</name>
<feature type="non-terminal residue" evidence="2">
    <location>
        <position position="1"/>
    </location>
</feature>
<dbReference type="Gene3D" id="3.40.1350.10">
    <property type="match status" value="1"/>
</dbReference>
<evidence type="ECO:0000259" key="1">
    <source>
        <dbReference type="Pfam" id="PF04471"/>
    </source>
</evidence>
<proteinExistence type="predicted"/>
<dbReference type="InterPro" id="IPR011856">
    <property type="entry name" value="tRNA_endonuc-like_dom_sf"/>
</dbReference>
<accession>X1GSW2</accession>
<dbReference type="GO" id="GO:0003677">
    <property type="term" value="F:DNA binding"/>
    <property type="evidence" value="ECO:0007669"/>
    <property type="project" value="InterPro"/>
</dbReference>
<evidence type="ECO:0000313" key="2">
    <source>
        <dbReference type="EMBL" id="GAH44709.1"/>
    </source>
</evidence>
<dbReference type="InterPro" id="IPR052906">
    <property type="entry name" value="Type_IV_Methyl-Rstrct_Enzyme"/>
</dbReference>
<comment type="caution">
    <text evidence="2">The sequence shown here is derived from an EMBL/GenBank/DDBJ whole genome shotgun (WGS) entry which is preliminary data.</text>
</comment>
<dbReference type="Pfam" id="PF04471">
    <property type="entry name" value="Mrr_cat"/>
    <property type="match status" value="1"/>
</dbReference>
<feature type="domain" description="Restriction endonuclease type IV Mrr" evidence="1">
    <location>
        <begin position="10"/>
        <end position="97"/>
    </location>
</feature>
<dbReference type="EMBL" id="BARU01011418">
    <property type="protein sequence ID" value="GAH44709.1"/>
    <property type="molecule type" value="Genomic_DNA"/>
</dbReference>
<dbReference type="PANTHER" id="PTHR30015:SF7">
    <property type="entry name" value="TYPE IV METHYL-DIRECTED RESTRICTION ENZYME ECOKMRR"/>
    <property type="match status" value="1"/>
</dbReference>